<gene>
    <name evidence="1" type="ORF">A1OE_1110</name>
</gene>
<organism evidence="1 2">
    <name type="scientific">Candidatus Endolissoclinum faulkneri L2</name>
    <dbReference type="NCBI Taxonomy" id="1193729"/>
    <lineage>
        <taxon>Bacteria</taxon>
        <taxon>Pseudomonadati</taxon>
        <taxon>Pseudomonadota</taxon>
        <taxon>Alphaproteobacteria</taxon>
        <taxon>Rhodospirillales</taxon>
        <taxon>Rhodospirillaceae</taxon>
        <taxon>Candidatus Endolissoclinum</taxon>
    </lineage>
</organism>
<dbReference type="KEGG" id="thal:A1OE_1110"/>
<reference evidence="1 2" key="1">
    <citation type="journal article" date="2012" name="Proc. Natl. Acad. Sci. U.S.A.">
        <title>Genome streamlining and chemical defense in a coral reef symbiosis.</title>
        <authorList>
            <person name="Kwan J.C."/>
            <person name="Donia M.S."/>
            <person name="Han A.W."/>
            <person name="Hirose E."/>
            <person name="Haygood M.G."/>
            <person name="Schmidt E.W."/>
        </authorList>
    </citation>
    <scope>NUCLEOTIDE SEQUENCE [LARGE SCALE GENOMIC DNA]</scope>
    <source>
        <strain evidence="1 2">L2</strain>
    </source>
</reference>
<dbReference type="Proteomes" id="UP000010077">
    <property type="component" value="Chromosome"/>
</dbReference>
<name>K7Z5G0_9PROT</name>
<evidence type="ECO:0000313" key="1">
    <source>
        <dbReference type="EMBL" id="AFX99288.1"/>
    </source>
</evidence>
<protein>
    <submittedName>
        <fullName evidence="1">Uncharacterized protein</fullName>
    </submittedName>
</protein>
<proteinExistence type="predicted"/>
<dbReference type="EMBL" id="CP003539">
    <property type="protein sequence ID" value="AFX99288.1"/>
    <property type="molecule type" value="Genomic_DNA"/>
</dbReference>
<dbReference type="AlphaFoldDB" id="K7Z5G0"/>
<dbReference type="HOGENOM" id="CLU_3286560_0_0_5"/>
<evidence type="ECO:0000313" key="2">
    <source>
        <dbReference type="Proteomes" id="UP000010077"/>
    </source>
</evidence>
<accession>K7Z5G0</accession>
<keyword evidence="2" id="KW-1185">Reference proteome</keyword>
<sequence length="40" mass="4544">MVLCLIYLIALFSIKIPPNKAKVIARIYILVTLVKVVILF</sequence>